<feature type="region of interest" description="Disordered" evidence="2">
    <location>
        <begin position="22"/>
        <end position="68"/>
    </location>
</feature>
<dbReference type="Pfam" id="PF00379">
    <property type="entry name" value="Chitin_bind_4"/>
    <property type="match status" value="1"/>
</dbReference>
<dbReference type="InterPro" id="IPR050468">
    <property type="entry name" value="Cuticle_Struct_Prot"/>
</dbReference>
<feature type="region of interest" description="Disordered" evidence="2">
    <location>
        <begin position="366"/>
        <end position="408"/>
    </location>
</feature>
<dbReference type="OMA" id="QTSETHH"/>
<dbReference type="EMBL" id="UFQT01000111">
    <property type="protein sequence ID" value="SSX20192.1"/>
    <property type="molecule type" value="Genomic_DNA"/>
</dbReference>
<evidence type="ECO:0000256" key="1">
    <source>
        <dbReference type="PROSITE-ProRule" id="PRU00497"/>
    </source>
</evidence>
<reference evidence="5" key="2">
    <citation type="submission" date="2018-07" db="EMBL/GenBank/DDBJ databases">
        <authorList>
            <person name="Quirk P.G."/>
            <person name="Krulwich T.A."/>
        </authorList>
    </citation>
    <scope>NUCLEOTIDE SEQUENCE</scope>
</reference>
<sequence length="764" mass="86262">MKLILFLICLLPNIVLTITVSETTSSSSPATPTSTTTSQSVETNTTTYSVSTSETKSTDDLDKDESKNPQKLEIIKQIRKINADGSYTIGYEAEDGTFKIESRDVLGNVKGTYGYIDENGEIKRISYTANNATGLKTVHQDTETEETAQLPKYNRTVSSSTTRRPNLSTTKSSVVQSIPRRRFHFERVNSPNKVGQEVNSLNAEPTTTVVYATSISSTAKPVLLVRPTQVPYGVKQSTGDQIVRPEKLETLSHISKVSLNSKNENKDEENKSRNHLRRQLSSENTENFETQQQIIYGQSAGDDNTHIYGGGPSAGVTVRPLFSSTASTRVPVQVLAARQRAAQLQNIIGKSPSTTTERVYVKSPKRIDEKRYEQSTEPQTSGPVVEIPPNRDINEGAEDERRQFRERPNYRSREFIRYVPTTVIPLSDQRHGYRQPPPPPQPLPYRQEEPQQQQYLRETTRAPIRRPTTDNFQQQGQTQAPEYRGEPGGRPAAAGYPGDYQPQPYSPYQFGLGPYNQRPSPFDYPDRPLTTRDFERLLQLLIYRHTQLQQYGRLGYQNPYYPSASPYPPPSPYYGYQIPRPPFYNPPNPLYDPRYENPNYSPSSPPPRQYPVTAPAHNSADAPENEQSLNQLNQYYDSQRTVPRRRQFLPPQAPPQSSRQQYASTQVPYNNEADYASNTNEVGPGPAPGLPDYLPPHVREDLLYRMFMLALRTDPAYAQQQQQLQPSEIERNIAQATSIEPTTIAPVTSRKPVRSVQILGEEEP</sequence>
<feature type="region of interest" description="Disordered" evidence="2">
    <location>
        <begin position="426"/>
        <end position="500"/>
    </location>
</feature>
<feature type="region of interest" description="Disordered" evidence="2">
    <location>
        <begin position="154"/>
        <end position="175"/>
    </location>
</feature>
<feature type="signal peptide" evidence="3">
    <location>
        <begin position="1"/>
        <end position="17"/>
    </location>
</feature>
<dbReference type="GO" id="GO:0062129">
    <property type="term" value="C:chitin-based extracellular matrix"/>
    <property type="evidence" value="ECO:0007669"/>
    <property type="project" value="TreeGrafter"/>
</dbReference>
<feature type="compositionally biased region" description="Polar residues" evidence="2">
    <location>
        <begin position="469"/>
        <end position="480"/>
    </location>
</feature>
<evidence type="ECO:0000256" key="2">
    <source>
        <dbReference type="SAM" id="MobiDB-lite"/>
    </source>
</evidence>
<dbReference type="AlphaFoldDB" id="A0A336K7M8"/>
<feature type="compositionally biased region" description="Polar residues" evidence="2">
    <location>
        <begin position="155"/>
        <end position="175"/>
    </location>
</feature>
<organism evidence="4">
    <name type="scientific">Culicoides sonorensis</name>
    <name type="common">Biting midge</name>
    <dbReference type="NCBI Taxonomy" id="179676"/>
    <lineage>
        <taxon>Eukaryota</taxon>
        <taxon>Metazoa</taxon>
        <taxon>Ecdysozoa</taxon>
        <taxon>Arthropoda</taxon>
        <taxon>Hexapoda</taxon>
        <taxon>Insecta</taxon>
        <taxon>Pterygota</taxon>
        <taxon>Neoptera</taxon>
        <taxon>Endopterygota</taxon>
        <taxon>Diptera</taxon>
        <taxon>Nematocera</taxon>
        <taxon>Chironomoidea</taxon>
        <taxon>Ceratopogonidae</taxon>
        <taxon>Ceratopogoninae</taxon>
        <taxon>Culicoides</taxon>
        <taxon>Monoculicoides</taxon>
    </lineage>
</organism>
<feature type="chain" id="PRO_5036328508" evidence="3">
    <location>
        <begin position="18"/>
        <end position="764"/>
    </location>
</feature>
<feature type="region of interest" description="Disordered" evidence="2">
    <location>
        <begin position="257"/>
        <end position="287"/>
    </location>
</feature>
<keyword evidence="1" id="KW-0193">Cuticle</keyword>
<feature type="compositionally biased region" description="Low complexity" evidence="2">
    <location>
        <begin position="22"/>
        <end position="47"/>
    </location>
</feature>
<feature type="compositionally biased region" description="Basic and acidic residues" evidence="2">
    <location>
        <begin position="263"/>
        <end position="272"/>
    </location>
</feature>
<dbReference type="VEuPathDB" id="VectorBase:CSON000739"/>
<proteinExistence type="predicted"/>
<feature type="compositionally biased region" description="Pro residues" evidence="2">
    <location>
        <begin position="579"/>
        <end position="590"/>
    </location>
</feature>
<name>A0A336K7M8_CULSO</name>
<dbReference type="InterPro" id="IPR000618">
    <property type="entry name" value="Insect_cuticle"/>
</dbReference>
<reference evidence="4" key="1">
    <citation type="submission" date="2018-04" db="EMBL/GenBank/DDBJ databases">
        <authorList>
            <person name="Go L.Y."/>
            <person name="Mitchell J.A."/>
        </authorList>
    </citation>
    <scope>NUCLEOTIDE SEQUENCE</scope>
    <source>
        <tissue evidence="4">Whole organism</tissue>
    </source>
</reference>
<gene>
    <name evidence="4" type="primary">CSON000739</name>
</gene>
<keyword evidence="3" id="KW-0732">Signal</keyword>
<feature type="region of interest" description="Disordered" evidence="2">
    <location>
        <begin position="578"/>
        <end position="625"/>
    </location>
</feature>
<dbReference type="PANTHER" id="PTHR10380">
    <property type="entry name" value="CUTICLE PROTEIN"/>
    <property type="match status" value="1"/>
</dbReference>
<protein>
    <submittedName>
        <fullName evidence="4">CSON000739 protein</fullName>
    </submittedName>
</protein>
<accession>A0A336K7M8</accession>
<feature type="compositionally biased region" description="Low complexity" evidence="2">
    <location>
        <begin position="489"/>
        <end position="498"/>
    </location>
</feature>
<feature type="compositionally biased region" description="Basic and acidic residues" evidence="2">
    <location>
        <begin position="399"/>
        <end position="408"/>
    </location>
</feature>
<dbReference type="PROSITE" id="PS51155">
    <property type="entry name" value="CHIT_BIND_RR_2"/>
    <property type="match status" value="1"/>
</dbReference>
<dbReference type="EMBL" id="UFQS01000111">
    <property type="protein sequence ID" value="SSW99812.1"/>
    <property type="molecule type" value="Genomic_DNA"/>
</dbReference>
<evidence type="ECO:0000313" key="5">
    <source>
        <dbReference type="EMBL" id="SSX20192.1"/>
    </source>
</evidence>
<evidence type="ECO:0000313" key="4">
    <source>
        <dbReference type="EMBL" id="SSW99812.1"/>
    </source>
</evidence>
<evidence type="ECO:0000256" key="3">
    <source>
        <dbReference type="SAM" id="SignalP"/>
    </source>
</evidence>
<feature type="compositionally biased region" description="Basic and acidic residues" evidence="2">
    <location>
        <begin position="56"/>
        <end position="68"/>
    </location>
</feature>
<dbReference type="PANTHER" id="PTHR10380:SF209">
    <property type="match status" value="1"/>
</dbReference>
<dbReference type="GO" id="GO:0008010">
    <property type="term" value="F:structural constituent of chitin-based larval cuticle"/>
    <property type="evidence" value="ECO:0007669"/>
    <property type="project" value="TreeGrafter"/>
</dbReference>